<protein>
    <submittedName>
        <fullName evidence="1">Uncharacterized protein</fullName>
    </submittedName>
</protein>
<dbReference type="Proteomes" id="UP000011991">
    <property type="component" value="Unassembled WGS sequence"/>
</dbReference>
<reference evidence="1 2" key="1">
    <citation type="journal article" date="2013" name="Mar. Genomics">
        <title>Expression of sulfatases in Rhodopirellula baltica and the diversity of sulfatases in the genus Rhodopirellula.</title>
        <authorList>
            <person name="Wegner C.E."/>
            <person name="Richter-Heitmann T."/>
            <person name="Klindworth A."/>
            <person name="Klockow C."/>
            <person name="Richter M."/>
            <person name="Achstetter T."/>
            <person name="Glockner F.O."/>
            <person name="Harder J."/>
        </authorList>
    </citation>
    <scope>NUCLEOTIDE SEQUENCE [LARGE SCALE GENOMIC DNA]</scope>
    <source>
        <strain evidence="1 2">SM1</strain>
    </source>
</reference>
<dbReference type="EMBL" id="ANOG01000746">
    <property type="protein sequence ID" value="EMI17796.1"/>
    <property type="molecule type" value="Genomic_DNA"/>
</dbReference>
<keyword evidence="2" id="KW-1185">Reference proteome</keyword>
<evidence type="ECO:0000313" key="1">
    <source>
        <dbReference type="EMBL" id="EMI17796.1"/>
    </source>
</evidence>
<name>M5RFE3_9BACT</name>
<proteinExistence type="predicted"/>
<sequence length="47" mass="5344">MLDDGWPSRMRNNLTHALFFMALCGWIPNRISSATKQQTVLTFTGES</sequence>
<evidence type="ECO:0000313" key="2">
    <source>
        <dbReference type="Proteomes" id="UP000011991"/>
    </source>
</evidence>
<accession>M5RFE3</accession>
<dbReference type="AlphaFoldDB" id="M5RFE3"/>
<comment type="caution">
    <text evidence="1">The sequence shown here is derived from an EMBL/GenBank/DDBJ whole genome shotgun (WGS) entry which is preliminary data.</text>
</comment>
<organism evidence="1 2">
    <name type="scientific">Rhodopirellula maiorica SM1</name>
    <dbReference type="NCBI Taxonomy" id="1265738"/>
    <lineage>
        <taxon>Bacteria</taxon>
        <taxon>Pseudomonadati</taxon>
        <taxon>Planctomycetota</taxon>
        <taxon>Planctomycetia</taxon>
        <taxon>Pirellulales</taxon>
        <taxon>Pirellulaceae</taxon>
        <taxon>Novipirellula</taxon>
    </lineage>
</organism>
<gene>
    <name evidence="1" type="ORF">RMSM_05273</name>
</gene>